<dbReference type="EMBL" id="WRPP01000004">
    <property type="protein sequence ID" value="MVU80040.1"/>
    <property type="molecule type" value="Genomic_DNA"/>
</dbReference>
<keyword evidence="4" id="KW-1185">Reference proteome</keyword>
<dbReference type="AlphaFoldDB" id="A0A7K1V071"/>
<organism evidence="3 4">
    <name type="scientific">Nocardia terrae</name>
    <dbReference type="NCBI Taxonomy" id="2675851"/>
    <lineage>
        <taxon>Bacteria</taxon>
        <taxon>Bacillati</taxon>
        <taxon>Actinomycetota</taxon>
        <taxon>Actinomycetes</taxon>
        <taxon>Mycobacteriales</taxon>
        <taxon>Nocardiaceae</taxon>
        <taxon>Nocardia</taxon>
    </lineage>
</organism>
<proteinExistence type="predicted"/>
<feature type="domain" description="SCO6045-like C-terminal" evidence="2">
    <location>
        <begin position="27"/>
        <end position="109"/>
    </location>
</feature>
<dbReference type="InterPro" id="IPR058711">
    <property type="entry name" value="SCO6045-like_C"/>
</dbReference>
<evidence type="ECO:0000313" key="3">
    <source>
        <dbReference type="EMBL" id="MVU80040.1"/>
    </source>
</evidence>
<evidence type="ECO:0000256" key="1">
    <source>
        <dbReference type="SAM" id="MobiDB-lite"/>
    </source>
</evidence>
<dbReference type="Pfam" id="PF26136">
    <property type="entry name" value="SCO6045_C"/>
    <property type="match status" value="1"/>
</dbReference>
<evidence type="ECO:0000313" key="4">
    <source>
        <dbReference type="Proteomes" id="UP000466794"/>
    </source>
</evidence>
<accession>A0A7K1V071</accession>
<sequence>MSGIDPGMRDMDSGIRGPADPAARTLAQRQAEVVRALVAGDEPPPGFDAADLAATAHGLLHKRAEEVRRRFPRLVHAAGADFTARYVEWARTRPKTTTADDAAAFARELGLPEPHAKRRPLWRTLGK</sequence>
<dbReference type="RefSeq" id="WP_157389588.1">
    <property type="nucleotide sequence ID" value="NZ_WRPP01000004.1"/>
</dbReference>
<feature type="region of interest" description="Disordered" evidence="1">
    <location>
        <begin position="1"/>
        <end position="27"/>
    </location>
</feature>
<reference evidence="3 4" key="1">
    <citation type="submission" date="2019-12" db="EMBL/GenBank/DDBJ databases">
        <title>Nocardia sp. nov. ET3-3 isolated from soil.</title>
        <authorList>
            <person name="Kanchanasin P."/>
            <person name="Tanasupawat S."/>
            <person name="Yuki M."/>
            <person name="Kudo T."/>
        </authorList>
    </citation>
    <scope>NUCLEOTIDE SEQUENCE [LARGE SCALE GENOMIC DNA]</scope>
    <source>
        <strain evidence="3 4">ET3-3</strain>
    </source>
</reference>
<gene>
    <name evidence="3" type="ORF">GPX89_22685</name>
</gene>
<evidence type="ECO:0000259" key="2">
    <source>
        <dbReference type="Pfam" id="PF26136"/>
    </source>
</evidence>
<comment type="caution">
    <text evidence="3">The sequence shown here is derived from an EMBL/GenBank/DDBJ whole genome shotgun (WGS) entry which is preliminary data.</text>
</comment>
<name>A0A7K1V071_9NOCA</name>
<dbReference type="Proteomes" id="UP000466794">
    <property type="component" value="Unassembled WGS sequence"/>
</dbReference>
<protein>
    <recommendedName>
        <fullName evidence="2">SCO6045-like C-terminal domain-containing protein</fullName>
    </recommendedName>
</protein>